<feature type="transmembrane region" description="Helical" evidence="3">
    <location>
        <begin position="464"/>
        <end position="485"/>
    </location>
</feature>
<comment type="caution">
    <text evidence="5">The sequence shown here is derived from an EMBL/GenBank/DDBJ whole genome shotgun (WGS) entry which is preliminary data.</text>
</comment>
<dbReference type="GO" id="GO:0008028">
    <property type="term" value="F:monocarboxylic acid transmembrane transporter activity"/>
    <property type="evidence" value="ECO:0007669"/>
    <property type="project" value="TreeGrafter"/>
</dbReference>
<feature type="domain" description="Major facilitator superfamily (MFS) profile" evidence="4">
    <location>
        <begin position="422"/>
        <end position="618"/>
    </location>
</feature>
<feature type="transmembrane region" description="Helical" evidence="3">
    <location>
        <begin position="234"/>
        <end position="254"/>
    </location>
</feature>
<feature type="transmembrane region" description="Helical" evidence="3">
    <location>
        <begin position="521"/>
        <end position="543"/>
    </location>
</feature>
<feature type="transmembrane region" description="Helical" evidence="3">
    <location>
        <begin position="555"/>
        <end position="577"/>
    </location>
</feature>
<sequence>MSEDINFKSIQYSQLSVSEPKILSQDTDSPHQEYKHSASEGSDSISSEMNQIMEDAENKCNSRGNDSEEAHYSDKLTCEIEDVSPHSLFLSHNQPKELITPENLLSNDLKNNAHLHFPQSTSNLEIDMSSVEKDLSFTPKQNNIANNDQAVDSQKIMKQEEDKLISNLPEDRSPNVQTKPVYGTTTWPTAKDGGYSWVIVGAVFIINVIAAGYIKAFGVLLLAVHDYFPDASNFSLGLVMSLLHGCRGLTAPLMGAISVMIGARNCVTLGVLLMCTGLLLAVLCTNVYQLAFTIGAMAGAGICMSETPGVIVVNQYFESLRSTANGLRTAGNPLGGMLFPLFYVPFLQNFGLKGTYIMLSGVALQMCVMGFLLRSFHVHKKCILKQHLKQLKGDYTINYLEDNMVTENSVRKKNKKKPLDFTLLKNPVFLFYIAMNLGLTFVLPNSIYYSALYAKEIGLGPWEISILLSYYSGLDCVCRLLCGYLTDLKIYKKRHGFLAGLFLASIGLFLVPLTWNMWSLMAALSINALGFAYYYVLVVVLLADQFGEDLVASTWGFFRMSQGVGFFITPPLLGLLADASGSLTLPFLWMGLMMLLPMIFFALQPVVGKLSGIKVVIS</sequence>
<feature type="transmembrane region" description="Helical" evidence="3">
    <location>
        <begin position="266"/>
        <end position="288"/>
    </location>
</feature>
<keyword evidence="3" id="KW-0472">Membrane</keyword>
<feature type="transmembrane region" description="Helical" evidence="3">
    <location>
        <begin position="329"/>
        <end position="348"/>
    </location>
</feature>
<dbReference type="EMBL" id="CAXKWB010030193">
    <property type="protein sequence ID" value="CAL4137236.1"/>
    <property type="molecule type" value="Genomic_DNA"/>
</dbReference>
<evidence type="ECO:0000256" key="2">
    <source>
        <dbReference type="SAM" id="MobiDB-lite"/>
    </source>
</evidence>
<evidence type="ECO:0000256" key="1">
    <source>
        <dbReference type="ARBA" id="ARBA00004141"/>
    </source>
</evidence>
<dbReference type="SUPFAM" id="SSF103473">
    <property type="entry name" value="MFS general substrate transporter"/>
    <property type="match status" value="1"/>
</dbReference>
<dbReference type="PANTHER" id="PTHR11360">
    <property type="entry name" value="MONOCARBOXYLATE TRANSPORTER"/>
    <property type="match status" value="1"/>
</dbReference>
<feature type="transmembrane region" description="Helical" evidence="3">
    <location>
        <begin position="354"/>
        <end position="373"/>
    </location>
</feature>
<dbReference type="Gene3D" id="1.20.1250.20">
    <property type="entry name" value="MFS general substrate transporter like domains"/>
    <property type="match status" value="1"/>
</dbReference>
<reference evidence="5 6" key="1">
    <citation type="submission" date="2024-05" db="EMBL/GenBank/DDBJ databases">
        <authorList>
            <person name="Wallberg A."/>
        </authorList>
    </citation>
    <scope>NUCLEOTIDE SEQUENCE [LARGE SCALE GENOMIC DNA]</scope>
</reference>
<feature type="transmembrane region" description="Helical" evidence="3">
    <location>
        <begin position="195"/>
        <end position="214"/>
    </location>
</feature>
<protein>
    <recommendedName>
        <fullName evidence="4">Major facilitator superfamily (MFS) profile domain-containing protein</fullName>
    </recommendedName>
</protein>
<dbReference type="InterPro" id="IPR020846">
    <property type="entry name" value="MFS_dom"/>
</dbReference>
<dbReference type="InterPro" id="IPR011701">
    <property type="entry name" value="MFS"/>
</dbReference>
<dbReference type="InterPro" id="IPR050327">
    <property type="entry name" value="Proton-linked_MCT"/>
</dbReference>
<evidence type="ECO:0000259" key="4">
    <source>
        <dbReference type="PROSITE" id="PS50850"/>
    </source>
</evidence>
<dbReference type="PANTHER" id="PTHR11360:SF306">
    <property type="entry name" value="RE01051P"/>
    <property type="match status" value="1"/>
</dbReference>
<keyword evidence="3" id="KW-0812">Transmembrane</keyword>
<feature type="transmembrane region" description="Helical" evidence="3">
    <location>
        <begin position="294"/>
        <end position="317"/>
    </location>
</feature>
<comment type="subcellular location">
    <subcellularLocation>
        <location evidence="1">Membrane</location>
        <topology evidence="1">Multi-pass membrane protein</topology>
    </subcellularLocation>
</comment>
<gene>
    <name evidence="5" type="ORF">MNOR_LOCUS27986</name>
</gene>
<feature type="compositionally biased region" description="Basic and acidic residues" evidence="2">
    <location>
        <begin position="28"/>
        <end position="38"/>
    </location>
</feature>
<feature type="region of interest" description="Disordered" evidence="2">
    <location>
        <begin position="18"/>
        <end position="46"/>
    </location>
</feature>
<keyword evidence="6" id="KW-1185">Reference proteome</keyword>
<accession>A0AAV2RTL2</accession>
<dbReference type="InterPro" id="IPR036259">
    <property type="entry name" value="MFS_trans_sf"/>
</dbReference>
<dbReference type="PROSITE" id="PS50850">
    <property type="entry name" value="MFS"/>
    <property type="match status" value="1"/>
</dbReference>
<dbReference type="Proteomes" id="UP001497623">
    <property type="component" value="Unassembled WGS sequence"/>
</dbReference>
<proteinExistence type="predicted"/>
<keyword evidence="3" id="KW-1133">Transmembrane helix</keyword>
<evidence type="ECO:0000313" key="6">
    <source>
        <dbReference type="Proteomes" id="UP001497623"/>
    </source>
</evidence>
<name>A0AAV2RTL2_MEGNR</name>
<feature type="transmembrane region" description="Helical" evidence="3">
    <location>
        <begin position="497"/>
        <end position="515"/>
    </location>
</feature>
<dbReference type="Pfam" id="PF07690">
    <property type="entry name" value="MFS_1"/>
    <property type="match status" value="1"/>
</dbReference>
<feature type="transmembrane region" description="Helical" evidence="3">
    <location>
        <begin position="583"/>
        <end position="603"/>
    </location>
</feature>
<dbReference type="AlphaFoldDB" id="A0AAV2RTL2"/>
<evidence type="ECO:0000313" key="5">
    <source>
        <dbReference type="EMBL" id="CAL4137236.1"/>
    </source>
</evidence>
<dbReference type="GO" id="GO:0016020">
    <property type="term" value="C:membrane"/>
    <property type="evidence" value="ECO:0007669"/>
    <property type="project" value="UniProtKB-SubCell"/>
</dbReference>
<evidence type="ECO:0000256" key="3">
    <source>
        <dbReference type="SAM" id="Phobius"/>
    </source>
</evidence>
<feature type="transmembrane region" description="Helical" evidence="3">
    <location>
        <begin position="423"/>
        <end position="444"/>
    </location>
</feature>
<organism evidence="5 6">
    <name type="scientific">Meganyctiphanes norvegica</name>
    <name type="common">Northern krill</name>
    <name type="synonym">Thysanopoda norvegica</name>
    <dbReference type="NCBI Taxonomy" id="48144"/>
    <lineage>
        <taxon>Eukaryota</taxon>
        <taxon>Metazoa</taxon>
        <taxon>Ecdysozoa</taxon>
        <taxon>Arthropoda</taxon>
        <taxon>Crustacea</taxon>
        <taxon>Multicrustacea</taxon>
        <taxon>Malacostraca</taxon>
        <taxon>Eumalacostraca</taxon>
        <taxon>Eucarida</taxon>
        <taxon>Euphausiacea</taxon>
        <taxon>Euphausiidae</taxon>
        <taxon>Meganyctiphanes</taxon>
    </lineage>
</organism>